<feature type="coiled-coil region" evidence="3">
    <location>
        <begin position="124"/>
        <end position="151"/>
    </location>
</feature>
<dbReference type="EMBL" id="QMIF01000006">
    <property type="protein sequence ID" value="TVM33779.1"/>
    <property type="molecule type" value="Genomic_DNA"/>
</dbReference>
<dbReference type="Gene3D" id="2.40.30.170">
    <property type="match status" value="1"/>
</dbReference>
<keyword evidence="3" id="KW-0175">Coiled coil</keyword>
<dbReference type="Pfam" id="PF25917">
    <property type="entry name" value="BSH_RND"/>
    <property type="match status" value="1"/>
</dbReference>
<dbReference type="GO" id="GO:0005886">
    <property type="term" value="C:plasma membrane"/>
    <property type="evidence" value="ECO:0007669"/>
    <property type="project" value="TreeGrafter"/>
</dbReference>
<feature type="region of interest" description="Disordered" evidence="4">
    <location>
        <begin position="392"/>
        <end position="412"/>
    </location>
</feature>
<dbReference type="NCBIfam" id="TIGR01730">
    <property type="entry name" value="RND_mfp"/>
    <property type="match status" value="1"/>
</dbReference>
<comment type="subcellular location">
    <subcellularLocation>
        <location evidence="1">Cell envelope</location>
    </subcellularLocation>
</comment>
<feature type="domain" description="Multidrug resistance protein MdtA-like beta-barrel" evidence="7">
    <location>
        <begin position="230"/>
        <end position="318"/>
    </location>
</feature>
<evidence type="ECO:0000256" key="4">
    <source>
        <dbReference type="SAM" id="MobiDB-lite"/>
    </source>
</evidence>
<evidence type="ECO:0000313" key="9">
    <source>
        <dbReference type="EMBL" id="TVM33779.1"/>
    </source>
</evidence>
<dbReference type="Gene3D" id="1.10.287.470">
    <property type="entry name" value="Helix hairpin bin"/>
    <property type="match status" value="1"/>
</dbReference>
<evidence type="ECO:0000256" key="2">
    <source>
        <dbReference type="ARBA" id="ARBA00009477"/>
    </source>
</evidence>
<feature type="domain" description="Multidrug resistance protein MdtA-like C-terminal permuted SH3" evidence="8">
    <location>
        <begin position="324"/>
        <end position="383"/>
    </location>
</feature>
<organism evidence="9 10">
    <name type="scientific">Oceanidesulfovibrio marinus</name>
    <dbReference type="NCBI Taxonomy" id="370038"/>
    <lineage>
        <taxon>Bacteria</taxon>
        <taxon>Pseudomonadati</taxon>
        <taxon>Thermodesulfobacteriota</taxon>
        <taxon>Desulfovibrionia</taxon>
        <taxon>Desulfovibrionales</taxon>
        <taxon>Desulfovibrionaceae</taxon>
        <taxon>Oceanidesulfovibrio</taxon>
    </lineage>
</organism>
<accession>A0A6P1ZH94</accession>
<dbReference type="AlphaFoldDB" id="A0A6P1ZH94"/>
<dbReference type="Proteomes" id="UP000434052">
    <property type="component" value="Unassembled WGS sequence"/>
</dbReference>
<dbReference type="InterPro" id="IPR058625">
    <property type="entry name" value="MdtA-like_BSH"/>
</dbReference>
<evidence type="ECO:0000259" key="7">
    <source>
        <dbReference type="Pfam" id="PF25944"/>
    </source>
</evidence>
<proteinExistence type="inferred from homology"/>
<comment type="similarity">
    <text evidence="2">Belongs to the membrane fusion protein (MFP) (TC 8.A.1) family.</text>
</comment>
<feature type="domain" description="Multidrug resistance protein MdtA-like barrel-sandwich hybrid" evidence="6">
    <location>
        <begin position="84"/>
        <end position="223"/>
    </location>
</feature>
<dbReference type="Gene3D" id="2.40.420.20">
    <property type="match status" value="1"/>
</dbReference>
<evidence type="ECO:0000259" key="6">
    <source>
        <dbReference type="Pfam" id="PF25917"/>
    </source>
</evidence>
<dbReference type="GO" id="GO:0030313">
    <property type="term" value="C:cell envelope"/>
    <property type="evidence" value="ECO:0007669"/>
    <property type="project" value="UniProtKB-SubCell"/>
</dbReference>
<dbReference type="SUPFAM" id="SSF111369">
    <property type="entry name" value="HlyD-like secretion proteins"/>
    <property type="match status" value="1"/>
</dbReference>
<reference evidence="9 10" key="1">
    <citation type="submission" date="2018-06" db="EMBL/GenBank/DDBJ databases">
        <title>Complete genome of Desulfovibrio marinus P48SEP.</title>
        <authorList>
            <person name="Crispim J.S."/>
            <person name="Vidigal P.M.P."/>
            <person name="Silva L.C.F."/>
            <person name="Araujo L.C."/>
            <person name="Laguardia C.N."/>
            <person name="Dias R.S."/>
            <person name="Sousa M.P."/>
            <person name="Paula S.O."/>
            <person name="Silva C."/>
        </authorList>
    </citation>
    <scope>NUCLEOTIDE SEQUENCE [LARGE SCALE GENOMIC DNA]</scope>
    <source>
        <strain evidence="9 10">P48SEP</strain>
    </source>
</reference>
<feature type="transmembrane region" description="Helical" evidence="5">
    <location>
        <begin position="17"/>
        <end position="38"/>
    </location>
</feature>
<dbReference type="InterPro" id="IPR058626">
    <property type="entry name" value="MdtA-like_b-barrel"/>
</dbReference>
<dbReference type="RefSeq" id="WP_144305446.1">
    <property type="nucleotide sequence ID" value="NZ_QMIF01000006.1"/>
</dbReference>
<name>A0A6P1ZH94_9BACT</name>
<evidence type="ECO:0000256" key="3">
    <source>
        <dbReference type="SAM" id="Coils"/>
    </source>
</evidence>
<evidence type="ECO:0000256" key="5">
    <source>
        <dbReference type="SAM" id="Phobius"/>
    </source>
</evidence>
<dbReference type="InterPro" id="IPR058627">
    <property type="entry name" value="MdtA-like_C"/>
</dbReference>
<keyword evidence="5" id="KW-1133">Transmembrane helix</keyword>
<dbReference type="Pfam" id="PF25944">
    <property type="entry name" value="Beta-barrel_RND"/>
    <property type="match status" value="1"/>
</dbReference>
<protein>
    <submittedName>
        <fullName evidence="9">Efflux RND transporter periplasmic adaptor subunit</fullName>
    </submittedName>
</protein>
<comment type="caution">
    <text evidence="9">The sequence shown here is derived from an EMBL/GenBank/DDBJ whole genome shotgun (WGS) entry which is preliminary data.</text>
</comment>
<evidence type="ECO:0000259" key="8">
    <source>
        <dbReference type="Pfam" id="PF25967"/>
    </source>
</evidence>
<evidence type="ECO:0000313" key="10">
    <source>
        <dbReference type="Proteomes" id="UP000434052"/>
    </source>
</evidence>
<keyword evidence="5" id="KW-0812">Transmembrane</keyword>
<dbReference type="Gene3D" id="2.40.50.100">
    <property type="match status" value="1"/>
</dbReference>
<dbReference type="InterPro" id="IPR006143">
    <property type="entry name" value="RND_pump_MFP"/>
</dbReference>
<evidence type="ECO:0000256" key="1">
    <source>
        <dbReference type="ARBA" id="ARBA00004196"/>
    </source>
</evidence>
<keyword evidence="5" id="KW-0472">Membrane</keyword>
<dbReference type="GO" id="GO:0022857">
    <property type="term" value="F:transmembrane transporter activity"/>
    <property type="evidence" value="ECO:0007669"/>
    <property type="project" value="InterPro"/>
</dbReference>
<dbReference type="GO" id="GO:0046677">
    <property type="term" value="P:response to antibiotic"/>
    <property type="evidence" value="ECO:0007669"/>
    <property type="project" value="TreeGrafter"/>
</dbReference>
<dbReference type="Pfam" id="PF25967">
    <property type="entry name" value="RND-MFP_C"/>
    <property type="match status" value="1"/>
</dbReference>
<gene>
    <name evidence="9" type="ORF">DQK91_11225</name>
</gene>
<dbReference type="PANTHER" id="PTHR30158">
    <property type="entry name" value="ACRA/E-RELATED COMPONENT OF DRUG EFFLUX TRANSPORTER"/>
    <property type="match status" value="1"/>
</dbReference>
<sequence>MEETAAHNQKPGMTARFIWRAIVLLILAATVVGGILYWNKADHGPQAVQSSAQQQAVPVHILTMQPKTVPLKQVFLGQTESSQTVEIRARVNGFLESKHFTEGGHVKAGQLLFSIDPRSFQAALDMTKAQLASAQAQLERINQQLKRYTALRQSGSATEDELNELQTDQSVALANIELEKARIVQTELDLSYTKVESPIDGLIGMAQKDVGSYVDNTSGGLLAVVEKIDPIYVRYTVSEQDMLQAKRMAQSGETNQPGIQDMRLEITLADGTKYAHTGAISYTAPQIDTNTGSAVVRGTFPNPDGELMPGQFVHVNVEGVERLNALKVPKGAVIQNPTGAMVYVANDSMQAEIRPITLGPWQDDMWIVESGLHPGDKVIVDQIMHLRPGMTVSQAPDEPAAQADGSQPKSEQ</sequence>
<dbReference type="OrthoDB" id="9772050at2"/>